<keyword evidence="8" id="KW-1185">Reference proteome</keyword>
<dbReference type="InterPro" id="IPR016181">
    <property type="entry name" value="Acyl_CoA_acyltransferase"/>
</dbReference>
<evidence type="ECO:0000256" key="5">
    <source>
        <dbReference type="ARBA" id="ARBA00049880"/>
    </source>
</evidence>
<evidence type="ECO:0000313" key="7">
    <source>
        <dbReference type="EMBL" id="MDP5181111.1"/>
    </source>
</evidence>
<comment type="catalytic activity">
    <reaction evidence="5">
        <text>glycyl-tRNA(Gly) + acetyl-CoA = N-acetylglycyl-tRNA(Gly) + CoA + H(+)</text>
        <dbReference type="Rhea" id="RHEA:81867"/>
        <dbReference type="Rhea" id="RHEA-COMP:9683"/>
        <dbReference type="Rhea" id="RHEA-COMP:19766"/>
        <dbReference type="ChEBI" id="CHEBI:15378"/>
        <dbReference type="ChEBI" id="CHEBI:57287"/>
        <dbReference type="ChEBI" id="CHEBI:57288"/>
        <dbReference type="ChEBI" id="CHEBI:78522"/>
        <dbReference type="ChEBI" id="CHEBI:232036"/>
    </reaction>
</comment>
<comment type="caution">
    <text evidence="7">The sequence shown here is derived from an EMBL/GenBank/DDBJ whole genome shotgun (WGS) entry which is preliminary data.</text>
</comment>
<keyword evidence="2" id="KW-1277">Toxin-antitoxin system</keyword>
<evidence type="ECO:0000259" key="6">
    <source>
        <dbReference type="Pfam" id="PF13508"/>
    </source>
</evidence>
<dbReference type="InterPro" id="IPR000182">
    <property type="entry name" value="GNAT_dom"/>
</dbReference>
<dbReference type="EMBL" id="JASNFN010000001">
    <property type="protein sequence ID" value="MDP5181111.1"/>
    <property type="molecule type" value="Genomic_DNA"/>
</dbReference>
<dbReference type="Gene3D" id="3.40.630.30">
    <property type="match status" value="1"/>
</dbReference>
<evidence type="ECO:0000256" key="1">
    <source>
        <dbReference type="ARBA" id="ARBA00022491"/>
    </source>
</evidence>
<evidence type="ECO:0000313" key="8">
    <source>
        <dbReference type="Proteomes" id="UP001233673"/>
    </source>
</evidence>
<keyword evidence="3 7" id="KW-0808">Transferase</keyword>
<dbReference type="Proteomes" id="UP001233673">
    <property type="component" value="Unassembled WGS sequence"/>
</dbReference>
<evidence type="ECO:0000256" key="2">
    <source>
        <dbReference type="ARBA" id="ARBA00022649"/>
    </source>
</evidence>
<evidence type="ECO:0000256" key="4">
    <source>
        <dbReference type="ARBA" id="ARBA00023315"/>
    </source>
</evidence>
<dbReference type="Pfam" id="PF13508">
    <property type="entry name" value="Acetyltransf_7"/>
    <property type="match status" value="1"/>
</dbReference>
<dbReference type="EC" id="2.3.1.-" evidence="7"/>
<name>A0ABT9I6A5_9ACTN</name>
<sequence>MSSTFVWTPDGSDQAVGYYSLVAHTVTRGSLPSKLRSGRRDPIPAALIGKLALAGELHGEGLGGQLLRDALERLVVASRSGPAFRVIVVDAVDKAAEGFYQHYGFQPVPDRPSRLVIHVGRVAEALGMNAARQ</sequence>
<dbReference type="PANTHER" id="PTHR36449">
    <property type="entry name" value="ACETYLTRANSFERASE-RELATED"/>
    <property type="match status" value="1"/>
</dbReference>
<dbReference type="RefSeq" id="WP_305997888.1">
    <property type="nucleotide sequence ID" value="NZ_JASNFN010000001.1"/>
</dbReference>
<dbReference type="PANTHER" id="PTHR36449:SF1">
    <property type="entry name" value="ACETYLTRANSFERASE"/>
    <property type="match status" value="1"/>
</dbReference>
<keyword evidence="4 7" id="KW-0012">Acyltransferase</keyword>
<evidence type="ECO:0000256" key="3">
    <source>
        <dbReference type="ARBA" id="ARBA00022679"/>
    </source>
</evidence>
<reference evidence="8" key="1">
    <citation type="submission" date="2023-05" db="EMBL/GenBank/DDBJ databases">
        <title>Draft genome of Pseudofrankia sp. BMG5.37.</title>
        <authorList>
            <person name="Gtari M."/>
            <person name="Ghodhbane F."/>
            <person name="Sbissi I."/>
        </authorList>
    </citation>
    <scope>NUCLEOTIDE SEQUENCE [LARGE SCALE GENOMIC DNA]</scope>
    <source>
        <strain evidence="8">BMG 814</strain>
    </source>
</reference>
<dbReference type="SUPFAM" id="SSF55729">
    <property type="entry name" value="Acyl-CoA N-acyltransferases (Nat)"/>
    <property type="match status" value="1"/>
</dbReference>
<proteinExistence type="predicted"/>
<dbReference type="GO" id="GO:0016746">
    <property type="term" value="F:acyltransferase activity"/>
    <property type="evidence" value="ECO:0007669"/>
    <property type="project" value="UniProtKB-KW"/>
</dbReference>
<feature type="domain" description="N-acetyltransferase" evidence="6">
    <location>
        <begin position="13"/>
        <end position="107"/>
    </location>
</feature>
<accession>A0ABT9I6A5</accession>
<gene>
    <name evidence="7" type="ORF">QOZ88_00525</name>
</gene>
<organism evidence="7 8">
    <name type="scientific">Blastococcus carthaginiensis</name>
    <dbReference type="NCBI Taxonomy" id="3050034"/>
    <lineage>
        <taxon>Bacteria</taxon>
        <taxon>Bacillati</taxon>
        <taxon>Actinomycetota</taxon>
        <taxon>Actinomycetes</taxon>
        <taxon>Geodermatophilales</taxon>
        <taxon>Geodermatophilaceae</taxon>
        <taxon>Blastococcus</taxon>
    </lineage>
</organism>
<keyword evidence="1" id="KW-0678">Repressor</keyword>
<protein>
    <submittedName>
        <fullName evidence="7">GNAT family N-acetyltransferase</fullName>
        <ecNumber evidence="7">2.3.1.-</ecNumber>
    </submittedName>
</protein>